<evidence type="ECO:0000313" key="1">
    <source>
        <dbReference type="EMBL" id="GFY32826.1"/>
    </source>
</evidence>
<dbReference type="EMBL" id="BMAU01021405">
    <property type="protein sequence ID" value="GFY32826.1"/>
    <property type="molecule type" value="Genomic_DNA"/>
</dbReference>
<accession>A0A8X6WEQ2</accession>
<organism evidence="1 2">
    <name type="scientific">Trichonephila clavipes</name>
    <name type="common">Golden silk orbweaver</name>
    <name type="synonym">Nephila clavipes</name>
    <dbReference type="NCBI Taxonomy" id="2585209"/>
    <lineage>
        <taxon>Eukaryota</taxon>
        <taxon>Metazoa</taxon>
        <taxon>Ecdysozoa</taxon>
        <taxon>Arthropoda</taxon>
        <taxon>Chelicerata</taxon>
        <taxon>Arachnida</taxon>
        <taxon>Araneae</taxon>
        <taxon>Araneomorphae</taxon>
        <taxon>Entelegynae</taxon>
        <taxon>Araneoidea</taxon>
        <taxon>Nephilidae</taxon>
        <taxon>Trichonephila</taxon>
    </lineage>
</organism>
<evidence type="ECO:0000313" key="2">
    <source>
        <dbReference type="Proteomes" id="UP000887159"/>
    </source>
</evidence>
<dbReference type="Proteomes" id="UP000887159">
    <property type="component" value="Unassembled WGS sequence"/>
</dbReference>
<reference evidence="1" key="1">
    <citation type="submission" date="2020-08" db="EMBL/GenBank/DDBJ databases">
        <title>Multicomponent nature underlies the extraordinary mechanical properties of spider dragline silk.</title>
        <authorList>
            <person name="Kono N."/>
            <person name="Nakamura H."/>
            <person name="Mori M."/>
            <person name="Yoshida Y."/>
            <person name="Ohtoshi R."/>
            <person name="Malay A.D."/>
            <person name="Moran D.A.P."/>
            <person name="Tomita M."/>
            <person name="Numata K."/>
            <person name="Arakawa K."/>
        </authorList>
    </citation>
    <scope>NUCLEOTIDE SEQUENCE</scope>
</reference>
<comment type="caution">
    <text evidence="1">The sequence shown here is derived from an EMBL/GenBank/DDBJ whole genome shotgun (WGS) entry which is preliminary data.</text>
</comment>
<keyword evidence="2" id="KW-1185">Reference proteome</keyword>
<dbReference type="AlphaFoldDB" id="A0A8X6WEQ2"/>
<gene>
    <name evidence="1" type="ORF">TNCV_4024501</name>
</gene>
<sequence>MLINSLREDTEYLLDLGVNGVGQSNRTLPVVRIGRVNRYPYLGNKCIKYMSLNQVTPAEFYLLLKSESFVEKNNAASWVTVLDLWKWYFCRSLMMSIRRGESPGSRELEESPKRRGPILEWKGRKDDERQWRWRIEVI</sequence>
<name>A0A8X6WEQ2_TRICX</name>
<proteinExistence type="predicted"/>
<protein>
    <submittedName>
        <fullName evidence="1">Uncharacterized protein</fullName>
    </submittedName>
</protein>